<organism evidence="2">
    <name type="scientific">Solanum chacoense</name>
    <name type="common">Chaco potato</name>
    <dbReference type="NCBI Taxonomy" id="4108"/>
    <lineage>
        <taxon>Eukaryota</taxon>
        <taxon>Viridiplantae</taxon>
        <taxon>Streptophyta</taxon>
        <taxon>Embryophyta</taxon>
        <taxon>Tracheophyta</taxon>
        <taxon>Spermatophyta</taxon>
        <taxon>Magnoliopsida</taxon>
        <taxon>eudicotyledons</taxon>
        <taxon>Gunneridae</taxon>
        <taxon>Pentapetalae</taxon>
        <taxon>asterids</taxon>
        <taxon>lamiids</taxon>
        <taxon>Solanales</taxon>
        <taxon>Solanaceae</taxon>
        <taxon>Solanoideae</taxon>
        <taxon>Solaneae</taxon>
        <taxon>Solanum</taxon>
    </lineage>
</organism>
<accession>A0A0V0IE06</accession>
<evidence type="ECO:0000256" key="1">
    <source>
        <dbReference type="SAM" id="MobiDB-lite"/>
    </source>
</evidence>
<protein>
    <submittedName>
        <fullName evidence="2">Putative ovule protein</fullName>
    </submittedName>
</protein>
<dbReference type="EMBL" id="GEDG01007620">
    <property type="protein sequence ID" value="JAP30878.1"/>
    <property type="molecule type" value="Transcribed_RNA"/>
</dbReference>
<dbReference type="EMBL" id="GEDG01009183">
    <property type="protein sequence ID" value="JAP29360.1"/>
    <property type="molecule type" value="Transcribed_RNA"/>
</dbReference>
<evidence type="ECO:0000313" key="2">
    <source>
        <dbReference type="EMBL" id="JAP30878.1"/>
    </source>
</evidence>
<proteinExistence type="predicted"/>
<name>A0A0V0IE06_SOLCH</name>
<dbReference type="AlphaFoldDB" id="A0A0V0IE06"/>
<dbReference type="EMBL" id="GEDG01008319">
    <property type="protein sequence ID" value="JAP30192.1"/>
    <property type="molecule type" value="Transcribed_RNA"/>
</dbReference>
<reference evidence="2" key="1">
    <citation type="submission" date="2015-12" db="EMBL/GenBank/DDBJ databases">
        <title>Gene expression during late stages of embryo sac development: a critical building block for successful pollen-pistil interactions.</title>
        <authorList>
            <person name="Liu Y."/>
            <person name="Joly V."/>
            <person name="Sabar M."/>
            <person name="Matton D.P."/>
        </authorList>
    </citation>
    <scope>NUCLEOTIDE SEQUENCE</scope>
</reference>
<sequence>MVQLYRSIFFILPIQLLDKVYKSIIESFVLVRIEWRCRNQLPFFLSCNYRRRWNNHPYLNVIDQRSFIFTVVIILFRRRAPTIRQRGQQHAKVEKYISSSPDSWRSLSEEYNHDCKDEGALVNDDDEAGFGDNDSYNGTLGDEGGESEAGLH</sequence>
<dbReference type="EMBL" id="GEDG01008391">
    <property type="protein sequence ID" value="JAP30123.1"/>
    <property type="molecule type" value="Transcribed_RNA"/>
</dbReference>
<feature type="region of interest" description="Disordered" evidence="1">
    <location>
        <begin position="118"/>
        <end position="152"/>
    </location>
</feature>